<reference evidence="6 7" key="1">
    <citation type="submission" date="2020-10" db="EMBL/GenBank/DDBJ databases">
        <title>Complete genome sequence of Paludibaculum fermentans P105T, a facultatively anaerobic acidobacterium capable of dissimilatory Fe(III) reduction.</title>
        <authorList>
            <person name="Dedysh S.N."/>
            <person name="Beletsky A.V."/>
            <person name="Kulichevskaya I.S."/>
            <person name="Mardanov A.V."/>
            <person name="Ravin N.V."/>
        </authorList>
    </citation>
    <scope>NUCLEOTIDE SEQUENCE [LARGE SCALE GENOMIC DNA]</scope>
    <source>
        <strain evidence="6 7">P105</strain>
    </source>
</reference>
<organism evidence="6 7">
    <name type="scientific">Paludibaculum fermentans</name>
    <dbReference type="NCBI Taxonomy" id="1473598"/>
    <lineage>
        <taxon>Bacteria</taxon>
        <taxon>Pseudomonadati</taxon>
        <taxon>Acidobacteriota</taxon>
        <taxon>Terriglobia</taxon>
        <taxon>Bryobacterales</taxon>
        <taxon>Bryobacteraceae</taxon>
        <taxon>Paludibaculum</taxon>
    </lineage>
</organism>
<evidence type="ECO:0000256" key="2">
    <source>
        <dbReference type="ARBA" id="ARBA00009009"/>
    </source>
</evidence>
<dbReference type="EC" id="3.5.2.6" evidence="3"/>
<evidence type="ECO:0000256" key="3">
    <source>
        <dbReference type="ARBA" id="ARBA00012865"/>
    </source>
</evidence>
<dbReference type="PRINTS" id="PR00118">
    <property type="entry name" value="BLACTAMASEA"/>
</dbReference>
<dbReference type="RefSeq" id="WP_194448791.1">
    <property type="nucleotide sequence ID" value="NZ_CP063849.1"/>
</dbReference>
<evidence type="ECO:0000313" key="6">
    <source>
        <dbReference type="EMBL" id="QOY87122.1"/>
    </source>
</evidence>
<dbReference type="GO" id="GO:0030655">
    <property type="term" value="P:beta-lactam antibiotic catabolic process"/>
    <property type="evidence" value="ECO:0007669"/>
    <property type="project" value="InterPro"/>
</dbReference>
<keyword evidence="6" id="KW-0378">Hydrolase</keyword>
<name>A0A7S7NNY8_PALFE</name>
<evidence type="ECO:0000256" key="1">
    <source>
        <dbReference type="ARBA" id="ARBA00001526"/>
    </source>
</evidence>
<dbReference type="PANTHER" id="PTHR35333:SF3">
    <property type="entry name" value="BETA-LACTAMASE-TYPE TRANSPEPTIDASE FOLD CONTAINING PROTEIN"/>
    <property type="match status" value="1"/>
</dbReference>
<sequence>MMRLALLLLLAAAAFGQDADVQTPATKALAAELTRIEQESGGQLGLAAICPETNLRIGWRATDRFPLAELYHLPVALRVIGLMEAGLLPFRKMVKVEPENYVPGHSPIRERYPEGAVLTIGQLLRYAIAENDATAAAFLLSLSGGTPPLKTTLERLVKDGIRIDRTAKETRDDFDKRGPVALAMDPRDSATPEAYTALLTMVHRRQLLKPKPSELLLTWMTEASQCPNRLKALLPADVQVWHLPGTGGTKDKLNLCTSDAGGIVLPGDQGHILLSVFLKLSPQDEAAREKTLAEAARAVYRFFTTPQ</sequence>
<evidence type="ECO:0000313" key="7">
    <source>
        <dbReference type="Proteomes" id="UP000593892"/>
    </source>
</evidence>
<keyword evidence="4" id="KW-0732">Signal</keyword>
<dbReference type="PANTHER" id="PTHR35333">
    <property type="entry name" value="BETA-LACTAMASE"/>
    <property type="match status" value="1"/>
</dbReference>
<comment type="similarity">
    <text evidence="2">Belongs to the class-A beta-lactamase family.</text>
</comment>
<feature type="chain" id="PRO_5032951486" description="beta-lactamase" evidence="4">
    <location>
        <begin position="20"/>
        <end position="307"/>
    </location>
</feature>
<feature type="signal peptide" evidence="4">
    <location>
        <begin position="1"/>
        <end position="19"/>
    </location>
</feature>
<dbReference type="Pfam" id="PF13354">
    <property type="entry name" value="Beta-lactamase2"/>
    <property type="match status" value="1"/>
</dbReference>
<dbReference type="InterPro" id="IPR012338">
    <property type="entry name" value="Beta-lactam/transpept-like"/>
</dbReference>
<evidence type="ECO:0000256" key="4">
    <source>
        <dbReference type="SAM" id="SignalP"/>
    </source>
</evidence>
<dbReference type="SUPFAM" id="SSF56601">
    <property type="entry name" value="beta-lactamase/transpeptidase-like"/>
    <property type="match status" value="1"/>
</dbReference>
<feature type="domain" description="Beta-lactamase class A catalytic" evidence="5">
    <location>
        <begin position="52"/>
        <end position="277"/>
    </location>
</feature>
<keyword evidence="7" id="KW-1185">Reference proteome</keyword>
<dbReference type="Gene3D" id="3.40.710.10">
    <property type="entry name" value="DD-peptidase/beta-lactamase superfamily"/>
    <property type="match status" value="1"/>
</dbReference>
<dbReference type="KEGG" id="pfer:IRI77_30815"/>
<dbReference type="InterPro" id="IPR000871">
    <property type="entry name" value="Beta-lactam_class-A"/>
</dbReference>
<dbReference type="Proteomes" id="UP000593892">
    <property type="component" value="Chromosome"/>
</dbReference>
<dbReference type="InterPro" id="IPR045155">
    <property type="entry name" value="Beta-lactam_cat"/>
</dbReference>
<comment type="catalytic activity">
    <reaction evidence="1">
        <text>a beta-lactam + H2O = a substituted beta-amino acid</text>
        <dbReference type="Rhea" id="RHEA:20401"/>
        <dbReference type="ChEBI" id="CHEBI:15377"/>
        <dbReference type="ChEBI" id="CHEBI:35627"/>
        <dbReference type="ChEBI" id="CHEBI:140347"/>
        <dbReference type="EC" id="3.5.2.6"/>
    </reaction>
</comment>
<proteinExistence type="inferred from homology"/>
<protein>
    <recommendedName>
        <fullName evidence="3">beta-lactamase</fullName>
        <ecNumber evidence="3">3.5.2.6</ecNumber>
    </recommendedName>
</protein>
<gene>
    <name evidence="6" type="ORF">IRI77_30815</name>
</gene>
<accession>A0A7S7NNY8</accession>
<dbReference type="AlphaFoldDB" id="A0A7S7NNY8"/>
<dbReference type="GO" id="GO:0046677">
    <property type="term" value="P:response to antibiotic"/>
    <property type="evidence" value="ECO:0007669"/>
    <property type="project" value="InterPro"/>
</dbReference>
<evidence type="ECO:0000259" key="5">
    <source>
        <dbReference type="Pfam" id="PF13354"/>
    </source>
</evidence>
<dbReference type="EMBL" id="CP063849">
    <property type="protein sequence ID" value="QOY87122.1"/>
    <property type="molecule type" value="Genomic_DNA"/>
</dbReference>
<dbReference type="GO" id="GO:0008800">
    <property type="term" value="F:beta-lactamase activity"/>
    <property type="evidence" value="ECO:0007669"/>
    <property type="project" value="UniProtKB-EC"/>
</dbReference>